<comment type="similarity">
    <text evidence="1">In the C-terminal section; belongs to the class-I pyridoxal-phosphate-dependent aminotransferase family.</text>
</comment>
<dbReference type="Gene3D" id="3.90.1150.10">
    <property type="entry name" value="Aspartate Aminotransferase, domain 1"/>
    <property type="match status" value="1"/>
</dbReference>
<dbReference type="SUPFAM" id="SSF46785">
    <property type="entry name" value="Winged helix' DNA-binding domain"/>
    <property type="match status" value="1"/>
</dbReference>
<sequence length="473" mass="50853">MKRISAARVTRLIAGWQVGDKSLAQRLCLALGKLIAARELPVGALMPSERALAQALVVSRGTVVAAYGLLRDAQLVSSQQGSGYRIVASSNHAPGEVHNRLVGEVLAMPKDIDMTSGALQSSPTLIALLSGLAGSDLARLVSGLGYDAYGLPELRAAVARYYGDLGLPTRSEQILITSGAQQAVWLLANALVDTADTVLVEDPTYRGSMEAFRRRNARLVGTPVTAAGFDWHALEQNLSLRPHLFYCFADCQNPTGRSLDGAARERLAALLQRHPVFVVEDGSQSELGVERTAPPLPLAALCDPERVATIGTLSKLFWGGLRVGWIRSSPSMIARLASMKAVNDLGSSRFDQRIAVELFERLSEARAHRHDEIHRTLHEAMQIVRAEGGDGWQWHVPDGGTAMWMRIPGAHAVALCQAAARRGLLLSAGPAYSVNEGFGEYIRLPFVRPAGVIAHTVGVIRRLLAEAAARDPA</sequence>
<dbReference type="RefSeq" id="WP_187596526.1">
    <property type="nucleotide sequence ID" value="NZ_CP060714.1"/>
</dbReference>
<evidence type="ECO:0000313" key="7">
    <source>
        <dbReference type="EMBL" id="QNN56257.1"/>
    </source>
</evidence>
<keyword evidence="8" id="KW-1185">Reference proteome</keyword>
<protein>
    <submittedName>
        <fullName evidence="7">PLP-dependent aminotransferase family protein</fullName>
    </submittedName>
</protein>
<dbReference type="InterPro" id="IPR015422">
    <property type="entry name" value="PyrdxlP-dep_Trfase_small"/>
</dbReference>
<dbReference type="InterPro" id="IPR004839">
    <property type="entry name" value="Aminotransferase_I/II_large"/>
</dbReference>
<feature type="domain" description="HTH gntR-type" evidence="6">
    <location>
        <begin position="21"/>
        <end position="89"/>
    </location>
</feature>
<dbReference type="EMBL" id="CP060714">
    <property type="protein sequence ID" value="QNN56257.1"/>
    <property type="molecule type" value="Genomic_DNA"/>
</dbReference>
<evidence type="ECO:0000256" key="2">
    <source>
        <dbReference type="ARBA" id="ARBA00022898"/>
    </source>
</evidence>
<dbReference type="CDD" id="cd07377">
    <property type="entry name" value="WHTH_GntR"/>
    <property type="match status" value="1"/>
</dbReference>
<accession>A0A7G9RKY2</accession>
<keyword evidence="7" id="KW-0808">Transferase</keyword>
<dbReference type="InterPro" id="IPR036388">
    <property type="entry name" value="WH-like_DNA-bd_sf"/>
</dbReference>
<evidence type="ECO:0000256" key="5">
    <source>
        <dbReference type="ARBA" id="ARBA00023163"/>
    </source>
</evidence>
<dbReference type="GO" id="GO:0008483">
    <property type="term" value="F:transaminase activity"/>
    <property type="evidence" value="ECO:0007669"/>
    <property type="project" value="UniProtKB-KW"/>
</dbReference>
<dbReference type="Gene3D" id="3.40.640.10">
    <property type="entry name" value="Type I PLP-dependent aspartate aminotransferase-like (Major domain)"/>
    <property type="match status" value="1"/>
</dbReference>
<dbReference type="KEGG" id="drg:H9K76_17095"/>
<dbReference type="InterPro" id="IPR015424">
    <property type="entry name" value="PyrdxlP-dep_Trfase"/>
</dbReference>
<keyword evidence="3" id="KW-0805">Transcription regulation</keyword>
<dbReference type="Gene3D" id="1.10.10.10">
    <property type="entry name" value="Winged helix-like DNA-binding domain superfamily/Winged helix DNA-binding domain"/>
    <property type="match status" value="1"/>
</dbReference>
<evidence type="ECO:0000256" key="1">
    <source>
        <dbReference type="ARBA" id="ARBA00005384"/>
    </source>
</evidence>
<dbReference type="Proteomes" id="UP000515811">
    <property type="component" value="Chromosome"/>
</dbReference>
<dbReference type="Pfam" id="PF00155">
    <property type="entry name" value="Aminotran_1_2"/>
    <property type="match status" value="1"/>
</dbReference>
<evidence type="ECO:0000256" key="3">
    <source>
        <dbReference type="ARBA" id="ARBA00023015"/>
    </source>
</evidence>
<dbReference type="InterPro" id="IPR051446">
    <property type="entry name" value="HTH_trans_reg/aminotransferase"/>
</dbReference>
<reference evidence="7 8" key="1">
    <citation type="submission" date="2020-08" db="EMBL/GenBank/DDBJ databases">
        <title>Genome sequence of Diaphorobacter ruginosibacter DSM 27467T.</title>
        <authorList>
            <person name="Hyun D.-W."/>
            <person name="Bae J.-W."/>
        </authorList>
    </citation>
    <scope>NUCLEOTIDE SEQUENCE [LARGE SCALE GENOMIC DNA]</scope>
    <source>
        <strain evidence="7 8">DSM 27467</strain>
    </source>
</reference>
<keyword evidence="5" id="KW-0804">Transcription</keyword>
<evidence type="ECO:0000256" key="4">
    <source>
        <dbReference type="ARBA" id="ARBA00023125"/>
    </source>
</evidence>
<proteinExistence type="inferred from homology"/>
<gene>
    <name evidence="7" type="ORF">H9K76_17095</name>
</gene>
<evidence type="ECO:0000313" key="8">
    <source>
        <dbReference type="Proteomes" id="UP000515811"/>
    </source>
</evidence>
<name>A0A7G9RKY2_9BURK</name>
<dbReference type="GO" id="GO:0030170">
    <property type="term" value="F:pyridoxal phosphate binding"/>
    <property type="evidence" value="ECO:0007669"/>
    <property type="project" value="InterPro"/>
</dbReference>
<organism evidence="7 8">
    <name type="scientific">Diaphorobacter ruginosibacter</name>
    <dbReference type="NCBI Taxonomy" id="1715720"/>
    <lineage>
        <taxon>Bacteria</taxon>
        <taxon>Pseudomonadati</taxon>
        <taxon>Pseudomonadota</taxon>
        <taxon>Betaproteobacteria</taxon>
        <taxon>Burkholderiales</taxon>
        <taxon>Comamonadaceae</taxon>
        <taxon>Diaphorobacter</taxon>
    </lineage>
</organism>
<dbReference type="AlphaFoldDB" id="A0A7G9RKY2"/>
<keyword evidence="7" id="KW-0032">Aminotransferase</keyword>
<dbReference type="GO" id="GO:0003677">
    <property type="term" value="F:DNA binding"/>
    <property type="evidence" value="ECO:0007669"/>
    <property type="project" value="UniProtKB-KW"/>
</dbReference>
<dbReference type="PANTHER" id="PTHR46577">
    <property type="entry name" value="HTH-TYPE TRANSCRIPTIONAL REGULATORY PROTEIN GABR"/>
    <property type="match status" value="1"/>
</dbReference>
<evidence type="ECO:0000259" key="6">
    <source>
        <dbReference type="PROSITE" id="PS50949"/>
    </source>
</evidence>
<dbReference type="CDD" id="cd00609">
    <property type="entry name" value="AAT_like"/>
    <property type="match status" value="1"/>
</dbReference>
<dbReference type="SMART" id="SM00345">
    <property type="entry name" value="HTH_GNTR"/>
    <property type="match status" value="1"/>
</dbReference>
<dbReference type="GO" id="GO:0003700">
    <property type="term" value="F:DNA-binding transcription factor activity"/>
    <property type="evidence" value="ECO:0007669"/>
    <property type="project" value="InterPro"/>
</dbReference>
<keyword evidence="2" id="KW-0663">Pyridoxal phosphate</keyword>
<dbReference type="PROSITE" id="PS50949">
    <property type="entry name" value="HTH_GNTR"/>
    <property type="match status" value="1"/>
</dbReference>
<dbReference type="Pfam" id="PF00392">
    <property type="entry name" value="GntR"/>
    <property type="match status" value="1"/>
</dbReference>
<dbReference type="InterPro" id="IPR000524">
    <property type="entry name" value="Tscrpt_reg_HTH_GntR"/>
</dbReference>
<dbReference type="SUPFAM" id="SSF53383">
    <property type="entry name" value="PLP-dependent transferases"/>
    <property type="match status" value="1"/>
</dbReference>
<dbReference type="PANTHER" id="PTHR46577:SF1">
    <property type="entry name" value="HTH-TYPE TRANSCRIPTIONAL REGULATORY PROTEIN GABR"/>
    <property type="match status" value="1"/>
</dbReference>
<keyword evidence="4" id="KW-0238">DNA-binding</keyword>
<dbReference type="InterPro" id="IPR036390">
    <property type="entry name" value="WH_DNA-bd_sf"/>
</dbReference>
<dbReference type="InterPro" id="IPR015421">
    <property type="entry name" value="PyrdxlP-dep_Trfase_major"/>
</dbReference>